<reference evidence="4 5" key="1">
    <citation type="submission" date="2017-01" db="EMBL/GenBank/DDBJ databases">
        <authorList>
            <person name="Mah S.A."/>
            <person name="Swanson W.J."/>
            <person name="Moy G.W."/>
            <person name="Vacquier V.D."/>
        </authorList>
    </citation>
    <scope>NUCLEOTIDE SEQUENCE [LARGE SCALE GENOMIC DNA]</scope>
    <source>
        <strain evidence="4 5">DSM 45758</strain>
    </source>
</reference>
<feature type="domain" description="Enoyl reductase (ER)" evidence="3">
    <location>
        <begin position="10"/>
        <end position="318"/>
    </location>
</feature>
<dbReference type="InterPro" id="IPR013154">
    <property type="entry name" value="ADH-like_N"/>
</dbReference>
<name>A0A1N7E892_9ACTN</name>
<dbReference type="GO" id="GO:0070402">
    <property type="term" value="F:NADPH binding"/>
    <property type="evidence" value="ECO:0007669"/>
    <property type="project" value="TreeGrafter"/>
</dbReference>
<dbReference type="EMBL" id="FTNF01000021">
    <property type="protein sequence ID" value="SIR84238.1"/>
    <property type="molecule type" value="Genomic_DNA"/>
</dbReference>
<dbReference type="SUPFAM" id="SSF51735">
    <property type="entry name" value="NAD(P)-binding Rossmann-fold domains"/>
    <property type="match status" value="1"/>
</dbReference>
<dbReference type="Pfam" id="PF00107">
    <property type="entry name" value="ADH_zinc_N"/>
    <property type="match status" value="1"/>
</dbReference>
<dbReference type="InterPro" id="IPR011032">
    <property type="entry name" value="GroES-like_sf"/>
</dbReference>
<dbReference type="SUPFAM" id="SSF50129">
    <property type="entry name" value="GroES-like"/>
    <property type="match status" value="1"/>
</dbReference>
<dbReference type="InterPro" id="IPR013149">
    <property type="entry name" value="ADH-like_C"/>
</dbReference>
<dbReference type="SMART" id="SM00829">
    <property type="entry name" value="PKS_ER"/>
    <property type="match status" value="1"/>
</dbReference>
<accession>A0A1N7E892</accession>
<dbReference type="AlphaFoldDB" id="A0A1N7E892"/>
<dbReference type="GO" id="GO:0016651">
    <property type="term" value="F:oxidoreductase activity, acting on NAD(P)H"/>
    <property type="evidence" value="ECO:0007669"/>
    <property type="project" value="TreeGrafter"/>
</dbReference>
<dbReference type="STRING" id="1198245.SAMN05444858_12155"/>
<dbReference type="RefSeq" id="WP_076473238.1">
    <property type="nucleotide sequence ID" value="NZ_FTNF01000021.1"/>
</dbReference>
<keyword evidence="5" id="KW-1185">Reference proteome</keyword>
<sequence length="321" mass="32875">MKAIAIEEFGRPEGLALIDIPDPAPARGQVLIATEAIGVAGVDVMIRSGALAAYGYREGHIPGGEVAGTVTAVGDGVYPGWLGQRVWGFTGTGGGYAEQAIAPVAEVVPLPVGLSAVDAVTLGSAGVVAHFGLSHARFSPGEAVLVRGAAGSIGIMAVQLAAHGGASAVAVTTSSPERGRRLRDLGATHVLNRSGEGQPDDPAGYDVIIDVVAGQGMPSFFDRLNPNGRLVVVGAVGGQPPADFGTRLMAAFQKSMSFATFSAATVAEPDRRAVRMEQFAAVRRGELQTVVHEVLPLEHAVAAHQKPDAGEVFGRIVLTPN</sequence>
<dbReference type="InterPro" id="IPR036291">
    <property type="entry name" value="NAD(P)-bd_dom_sf"/>
</dbReference>
<evidence type="ECO:0000256" key="1">
    <source>
        <dbReference type="ARBA" id="ARBA00022857"/>
    </source>
</evidence>
<dbReference type="InterPro" id="IPR020843">
    <property type="entry name" value="ER"/>
</dbReference>
<dbReference type="Gene3D" id="3.40.50.720">
    <property type="entry name" value="NAD(P)-binding Rossmann-like Domain"/>
    <property type="match status" value="1"/>
</dbReference>
<protein>
    <submittedName>
        <fullName evidence="4">NADPH:quinone reductase</fullName>
    </submittedName>
</protein>
<evidence type="ECO:0000313" key="5">
    <source>
        <dbReference type="Proteomes" id="UP000186004"/>
    </source>
</evidence>
<keyword evidence="2" id="KW-0560">Oxidoreductase</keyword>
<dbReference type="Pfam" id="PF08240">
    <property type="entry name" value="ADH_N"/>
    <property type="match status" value="1"/>
</dbReference>
<gene>
    <name evidence="4" type="ORF">SAMN05444858_12155</name>
</gene>
<dbReference type="CDD" id="cd08268">
    <property type="entry name" value="MDR2"/>
    <property type="match status" value="1"/>
</dbReference>
<organism evidence="4 5">
    <name type="scientific">Micromonospora avicenniae</name>
    <dbReference type="NCBI Taxonomy" id="1198245"/>
    <lineage>
        <taxon>Bacteria</taxon>
        <taxon>Bacillati</taxon>
        <taxon>Actinomycetota</taxon>
        <taxon>Actinomycetes</taxon>
        <taxon>Micromonosporales</taxon>
        <taxon>Micromonosporaceae</taxon>
        <taxon>Micromonospora</taxon>
    </lineage>
</organism>
<evidence type="ECO:0000313" key="4">
    <source>
        <dbReference type="EMBL" id="SIR84238.1"/>
    </source>
</evidence>
<evidence type="ECO:0000259" key="3">
    <source>
        <dbReference type="SMART" id="SM00829"/>
    </source>
</evidence>
<dbReference type="Proteomes" id="UP000186004">
    <property type="component" value="Unassembled WGS sequence"/>
</dbReference>
<evidence type="ECO:0000256" key="2">
    <source>
        <dbReference type="ARBA" id="ARBA00023002"/>
    </source>
</evidence>
<dbReference type="Gene3D" id="3.90.180.10">
    <property type="entry name" value="Medium-chain alcohol dehydrogenases, catalytic domain"/>
    <property type="match status" value="1"/>
</dbReference>
<proteinExistence type="predicted"/>
<keyword evidence="1" id="KW-0521">NADP</keyword>
<dbReference type="PANTHER" id="PTHR48106">
    <property type="entry name" value="QUINONE OXIDOREDUCTASE PIG3-RELATED"/>
    <property type="match status" value="1"/>
</dbReference>